<feature type="domain" description="FAD-binding" evidence="2">
    <location>
        <begin position="14"/>
        <end position="346"/>
    </location>
</feature>
<proteinExistence type="predicted"/>
<dbReference type="InterPro" id="IPR050631">
    <property type="entry name" value="PheA/TfdB_FAD_monoxygenase"/>
</dbReference>
<protein>
    <submittedName>
        <fullName evidence="3">FAD-dependent monooxygenase</fullName>
    </submittedName>
</protein>
<dbReference type="EMBL" id="JAFIDN010000003">
    <property type="protein sequence ID" value="MBP3192017.1"/>
    <property type="molecule type" value="Genomic_DNA"/>
</dbReference>
<keyword evidence="1" id="KW-0560">Oxidoreductase</keyword>
<comment type="caution">
    <text evidence="3">The sequence shown here is derived from an EMBL/GenBank/DDBJ whole genome shotgun (WGS) entry which is preliminary data.</text>
</comment>
<dbReference type="SUPFAM" id="SSF51905">
    <property type="entry name" value="FAD/NAD(P)-binding domain"/>
    <property type="match status" value="1"/>
</dbReference>
<dbReference type="Gene3D" id="3.50.50.60">
    <property type="entry name" value="FAD/NAD(P)-binding domain"/>
    <property type="match status" value="1"/>
</dbReference>
<organism evidence="3 4">
    <name type="scientific">Natronogracilivirga saccharolytica</name>
    <dbReference type="NCBI Taxonomy" id="2812953"/>
    <lineage>
        <taxon>Bacteria</taxon>
        <taxon>Pseudomonadati</taxon>
        <taxon>Balneolota</taxon>
        <taxon>Balneolia</taxon>
        <taxon>Balneolales</taxon>
        <taxon>Cyclonatronaceae</taxon>
        <taxon>Natronogracilivirga</taxon>
    </lineage>
</organism>
<dbReference type="InterPro" id="IPR002938">
    <property type="entry name" value="FAD-bd"/>
</dbReference>
<dbReference type="RefSeq" id="WP_210510914.1">
    <property type="nucleotide sequence ID" value="NZ_JAFIDN010000003.1"/>
</dbReference>
<dbReference type="Proteomes" id="UP000673975">
    <property type="component" value="Unassembled WGS sequence"/>
</dbReference>
<evidence type="ECO:0000313" key="4">
    <source>
        <dbReference type="Proteomes" id="UP000673975"/>
    </source>
</evidence>
<sequence length="387" mass="42932">MSDANPIKPESNYDLVIVGAGPSGLLAGNLAVQQGLRTLLVEKNTEPIRHSRSIGIHPPSLALLSEAGLLDRFVSSGVVIRSGQACRQHGHLLGKLDIDALPPPFNFILTVQQWKTEAIFEESLEQKAPGTLMRGYEVTGWEPDGDLMIRSGDNAEYRVSARFIMACDGKKSLLRRQAGIPFRGKPYPYRYAMGDVTDRTDYGSSAVIFLGKTGLVECFPLPGGIRRWVAQQDGSNSIVDMPSMVNVIRDRCGTAPDPDDMHMFSEFGVERYLADTFWKGKLLLAGDAAHVTSPIGGQGMNLGWLDVREAVSTVRSVLDGRLDPAEARQKYTETGRRRALRVIRRAEFNMFLGNRSFFPSFRDGVVRMMLNSPVRKKLRERFTMQGL</sequence>
<evidence type="ECO:0000313" key="3">
    <source>
        <dbReference type="EMBL" id="MBP3192017.1"/>
    </source>
</evidence>
<dbReference type="Gene3D" id="3.30.70.2450">
    <property type="match status" value="1"/>
</dbReference>
<dbReference type="GO" id="GO:0008688">
    <property type="term" value="F:3-(3-hydroxyphenyl)propionate hydroxylase activity"/>
    <property type="evidence" value="ECO:0007669"/>
    <property type="project" value="TreeGrafter"/>
</dbReference>
<dbReference type="PANTHER" id="PTHR43476">
    <property type="entry name" value="3-(3-HYDROXY-PHENYL)PROPIONATE/3-HYDROXYCINNAMIC ACID HYDROXYLASE"/>
    <property type="match status" value="1"/>
</dbReference>
<name>A0A8J7UUY7_9BACT</name>
<keyword evidence="3" id="KW-0503">Monooxygenase</keyword>
<dbReference type="GO" id="GO:0019622">
    <property type="term" value="P:3-(3-hydroxy)phenylpropionate catabolic process"/>
    <property type="evidence" value="ECO:0007669"/>
    <property type="project" value="TreeGrafter"/>
</dbReference>
<dbReference type="PRINTS" id="PR00420">
    <property type="entry name" value="RNGMNOXGNASE"/>
</dbReference>
<evidence type="ECO:0000256" key="1">
    <source>
        <dbReference type="ARBA" id="ARBA00023002"/>
    </source>
</evidence>
<dbReference type="PANTHER" id="PTHR43476:SF3">
    <property type="entry name" value="FAD-BINDING MONOOXYGENASE"/>
    <property type="match status" value="1"/>
</dbReference>
<dbReference type="Pfam" id="PF01494">
    <property type="entry name" value="FAD_binding_3"/>
    <property type="match status" value="1"/>
</dbReference>
<dbReference type="GO" id="GO:0071949">
    <property type="term" value="F:FAD binding"/>
    <property type="evidence" value="ECO:0007669"/>
    <property type="project" value="InterPro"/>
</dbReference>
<gene>
    <name evidence="3" type="ORF">NATSA_04990</name>
</gene>
<keyword evidence="4" id="KW-1185">Reference proteome</keyword>
<dbReference type="AlphaFoldDB" id="A0A8J7UUY7"/>
<reference evidence="3" key="1">
    <citation type="submission" date="2021-02" db="EMBL/GenBank/DDBJ databases">
        <title>Natronogracilivirga saccharolytica gen. nov. sp. nov. a new anaerobic, haloalkiliphilic carbohydrate-fermenting bacterium from soda lake and proposing of Cyclonatronumiaceae fam. nov. in the phylum Balneolaeota.</title>
        <authorList>
            <person name="Zhilina T.N."/>
            <person name="Sorokin D.Y."/>
            <person name="Zavarzina D.G."/>
            <person name="Toshchakov S.V."/>
            <person name="Kublanov I.V."/>
        </authorList>
    </citation>
    <scope>NUCLEOTIDE SEQUENCE</scope>
    <source>
        <strain evidence="3">Z-1702</strain>
    </source>
</reference>
<accession>A0A8J7UUY7</accession>
<evidence type="ECO:0000259" key="2">
    <source>
        <dbReference type="Pfam" id="PF01494"/>
    </source>
</evidence>
<dbReference type="InterPro" id="IPR036188">
    <property type="entry name" value="FAD/NAD-bd_sf"/>
</dbReference>